<dbReference type="Gene3D" id="3.30.450.40">
    <property type="match status" value="1"/>
</dbReference>
<evidence type="ECO:0000313" key="3">
    <source>
        <dbReference type="EMBL" id="GJD77341.1"/>
    </source>
</evidence>
<proteinExistence type="predicted"/>
<comment type="caution">
    <text evidence="3">The sequence shown here is derived from an EMBL/GenBank/DDBJ whole genome shotgun (WGS) entry which is preliminary data.</text>
</comment>
<dbReference type="InterPro" id="IPR000014">
    <property type="entry name" value="PAS"/>
</dbReference>
<dbReference type="NCBIfam" id="TIGR00229">
    <property type="entry name" value="sensory_box"/>
    <property type="match status" value="1"/>
</dbReference>
<reference evidence="3" key="1">
    <citation type="journal article" date="2016" name="Front. Microbiol.">
        <title>Genome Sequence of the Piezophilic, Mesophilic Sulfate-Reducing Bacterium Desulfovibrio indicus J2T.</title>
        <authorList>
            <person name="Cao J."/>
            <person name="Maignien L."/>
            <person name="Shao Z."/>
            <person name="Alain K."/>
            <person name="Jebbar M."/>
        </authorList>
    </citation>
    <scope>NUCLEOTIDE SEQUENCE</scope>
    <source>
        <strain evidence="3">NBRC 103626</strain>
    </source>
</reference>
<evidence type="ECO:0000256" key="1">
    <source>
        <dbReference type="SAM" id="MobiDB-lite"/>
    </source>
</evidence>
<dbReference type="InterPro" id="IPR029016">
    <property type="entry name" value="GAF-like_dom_sf"/>
</dbReference>
<dbReference type="CDD" id="cd00130">
    <property type="entry name" value="PAS"/>
    <property type="match status" value="1"/>
</dbReference>
<dbReference type="InterPro" id="IPR035965">
    <property type="entry name" value="PAS-like_dom_sf"/>
</dbReference>
<organism evidence="3 4">
    <name type="scientific">Methylobacterium gregans</name>
    <dbReference type="NCBI Taxonomy" id="374424"/>
    <lineage>
        <taxon>Bacteria</taxon>
        <taxon>Pseudomonadati</taxon>
        <taxon>Pseudomonadota</taxon>
        <taxon>Alphaproteobacteria</taxon>
        <taxon>Hyphomicrobiales</taxon>
        <taxon>Methylobacteriaceae</taxon>
        <taxon>Methylobacterium</taxon>
    </lineage>
</organism>
<feature type="region of interest" description="Disordered" evidence="1">
    <location>
        <begin position="284"/>
        <end position="327"/>
    </location>
</feature>
<evidence type="ECO:0000259" key="2">
    <source>
        <dbReference type="Pfam" id="PF13426"/>
    </source>
</evidence>
<dbReference type="EMBL" id="BPQM01000010">
    <property type="protein sequence ID" value="GJD77341.1"/>
    <property type="molecule type" value="Genomic_DNA"/>
</dbReference>
<feature type="region of interest" description="Disordered" evidence="1">
    <location>
        <begin position="169"/>
        <end position="195"/>
    </location>
</feature>
<dbReference type="SUPFAM" id="SSF55785">
    <property type="entry name" value="PYP-like sensor domain (PAS domain)"/>
    <property type="match status" value="1"/>
</dbReference>
<evidence type="ECO:0000313" key="4">
    <source>
        <dbReference type="Proteomes" id="UP001055108"/>
    </source>
</evidence>
<dbReference type="AlphaFoldDB" id="A0AA37M9I5"/>
<reference evidence="3" key="2">
    <citation type="submission" date="2021-08" db="EMBL/GenBank/DDBJ databases">
        <authorList>
            <person name="Tani A."/>
            <person name="Ola A."/>
            <person name="Ogura Y."/>
            <person name="Katsura K."/>
            <person name="Hayashi T."/>
        </authorList>
    </citation>
    <scope>NUCLEOTIDE SEQUENCE</scope>
    <source>
        <strain evidence="3">NBRC 103626</strain>
    </source>
</reference>
<sequence>MVLHVNRKLCAICAAPAEAIVGRSVAMWTPEEDAEVRDRLHRRLADGQIPPEDLEMRYRRADGRIIWARGNLVSHVLGDEALTTAMIEDITQERLDAACRQALVEISDALREARGRPAVVAAVAVIGRTLRARWAGFGGFDGSVLAPAAAFWHRPGEPGLPGAGGACPCPAASASPARRRGAGDRRRRARPAGAADAAPFAALGTRPPILVPVGAHGRVASVLSVHEAALSTWTPDEIDFVREVAERVRDDLGRIQAEDQQSLRNRELSHRLKNTLAIGACPVGAMGRERPEKGRSGRPNGCQEPADRGPEVACLPGEVAGRGQHLG</sequence>
<protein>
    <recommendedName>
        <fullName evidence="2">PAS domain-containing protein</fullName>
    </recommendedName>
</protein>
<feature type="compositionally biased region" description="Basic residues" evidence="1">
    <location>
        <begin position="177"/>
        <end position="190"/>
    </location>
</feature>
<dbReference type="Proteomes" id="UP001055108">
    <property type="component" value="Unassembled WGS sequence"/>
</dbReference>
<accession>A0AA37M9I5</accession>
<gene>
    <name evidence="3" type="ORF">NBEOAGPD_0545</name>
</gene>
<feature type="domain" description="PAS" evidence="2">
    <location>
        <begin position="2"/>
        <end position="92"/>
    </location>
</feature>
<dbReference type="SUPFAM" id="SSF55781">
    <property type="entry name" value="GAF domain-like"/>
    <property type="match status" value="1"/>
</dbReference>
<dbReference type="Gene3D" id="3.30.450.20">
    <property type="entry name" value="PAS domain"/>
    <property type="match status" value="1"/>
</dbReference>
<keyword evidence="4" id="KW-1185">Reference proteome</keyword>
<name>A0AA37M9I5_9HYPH</name>
<dbReference type="Pfam" id="PF13426">
    <property type="entry name" value="PAS_9"/>
    <property type="match status" value="1"/>
</dbReference>